<comment type="similarity">
    <text evidence="2 7 8">In the C-terminal section; belongs to the purine/pyrimidine phosphoribosyltransferase family.</text>
</comment>
<evidence type="ECO:0000256" key="6">
    <source>
        <dbReference type="ARBA" id="ARBA00022962"/>
    </source>
</evidence>
<evidence type="ECO:0000313" key="13">
    <source>
        <dbReference type="EMBL" id="MBB4020356.1"/>
    </source>
</evidence>
<comment type="catalytic activity">
    <reaction evidence="7 8">
        <text>5-phospho-beta-D-ribosylamine + L-glutamate + diphosphate = 5-phospho-alpha-D-ribose 1-diphosphate + L-glutamine + H2O</text>
        <dbReference type="Rhea" id="RHEA:14905"/>
        <dbReference type="ChEBI" id="CHEBI:15377"/>
        <dbReference type="ChEBI" id="CHEBI:29985"/>
        <dbReference type="ChEBI" id="CHEBI:33019"/>
        <dbReference type="ChEBI" id="CHEBI:58017"/>
        <dbReference type="ChEBI" id="CHEBI:58359"/>
        <dbReference type="ChEBI" id="CHEBI:58681"/>
        <dbReference type="EC" id="2.4.2.14"/>
    </reaction>
</comment>
<evidence type="ECO:0000313" key="14">
    <source>
        <dbReference type="Proteomes" id="UP000585681"/>
    </source>
</evidence>
<comment type="pathway">
    <text evidence="1 7 8">Purine metabolism; IMP biosynthesis via de novo pathway; N(1)-(5-phospho-D-ribosyl)glycinamide from 5-phospho-alpha-D-ribose 1-diphosphate: step 1/2.</text>
</comment>
<dbReference type="GO" id="GO:0051539">
    <property type="term" value="F:4 iron, 4 sulfur cluster binding"/>
    <property type="evidence" value="ECO:0007669"/>
    <property type="project" value="UniProtKB-KW"/>
</dbReference>
<comment type="function">
    <text evidence="7">Catalyzes the formation of phosphoribosylamine from phosphoribosylpyrophosphate (PRPP) and glutamine.</text>
</comment>
<evidence type="ECO:0000256" key="8">
    <source>
        <dbReference type="PIRNR" id="PIRNR000485"/>
    </source>
</evidence>
<gene>
    <name evidence="7" type="primary">purF</name>
    <name evidence="13" type="ORF">GGR17_000147</name>
</gene>
<evidence type="ECO:0000259" key="12">
    <source>
        <dbReference type="PROSITE" id="PS51278"/>
    </source>
</evidence>
<evidence type="ECO:0000256" key="5">
    <source>
        <dbReference type="ARBA" id="ARBA00022755"/>
    </source>
</evidence>
<dbReference type="HAMAP" id="MF_01931">
    <property type="entry name" value="PurF"/>
    <property type="match status" value="1"/>
</dbReference>
<evidence type="ECO:0000256" key="4">
    <source>
        <dbReference type="ARBA" id="ARBA00022679"/>
    </source>
</evidence>
<feature type="binding site" evidence="7 11">
    <location>
        <position position="405"/>
    </location>
    <ligand>
        <name>[4Fe-4S] cluster</name>
        <dbReference type="ChEBI" id="CHEBI:49883"/>
    </ligand>
</feature>
<dbReference type="UniPathway" id="UPA00074">
    <property type="reaction ID" value="UER00124"/>
</dbReference>
<evidence type="ECO:0000256" key="2">
    <source>
        <dbReference type="ARBA" id="ARBA00010138"/>
    </source>
</evidence>
<dbReference type="Gene3D" id="3.40.50.2020">
    <property type="match status" value="1"/>
</dbReference>
<comment type="cofactor">
    <cofactor evidence="7 10">
        <name>Mg(2+)</name>
        <dbReference type="ChEBI" id="CHEBI:18420"/>
    </cofactor>
    <text evidence="7 10">Binds 1 Mg(2+) ion per subunit.</text>
</comment>
<evidence type="ECO:0000256" key="11">
    <source>
        <dbReference type="PIRSR" id="PIRSR000485-3"/>
    </source>
</evidence>
<dbReference type="AlphaFoldDB" id="A0A840CC08"/>
<dbReference type="GO" id="GO:0004044">
    <property type="term" value="F:amidophosphoribosyltransferase activity"/>
    <property type="evidence" value="ECO:0007669"/>
    <property type="project" value="UniProtKB-UniRule"/>
</dbReference>
<dbReference type="Gene3D" id="3.60.20.10">
    <property type="entry name" value="Glutamine Phosphoribosylpyrophosphate, subunit 1, domain 1"/>
    <property type="match status" value="1"/>
</dbReference>
<keyword evidence="7 10" id="KW-0479">Metal-binding</keyword>
<dbReference type="GO" id="GO:0006189">
    <property type="term" value="P:'de novo' IMP biosynthetic process"/>
    <property type="evidence" value="ECO:0007669"/>
    <property type="project" value="UniProtKB-UniRule"/>
</dbReference>
<keyword evidence="7 11" id="KW-0411">Iron-sulfur</keyword>
<dbReference type="InterPro" id="IPR029055">
    <property type="entry name" value="Ntn_hydrolases_N"/>
</dbReference>
<organism evidence="13 14">
    <name type="scientific">Actibacterium naphthalenivorans</name>
    <dbReference type="NCBI Taxonomy" id="1614693"/>
    <lineage>
        <taxon>Bacteria</taxon>
        <taxon>Pseudomonadati</taxon>
        <taxon>Pseudomonadota</taxon>
        <taxon>Alphaproteobacteria</taxon>
        <taxon>Rhodobacterales</taxon>
        <taxon>Roseobacteraceae</taxon>
        <taxon>Actibacterium</taxon>
    </lineage>
</organism>
<dbReference type="Proteomes" id="UP000585681">
    <property type="component" value="Unassembled WGS sequence"/>
</dbReference>
<keyword evidence="5 7" id="KW-0658">Purine biosynthesis</keyword>
<feature type="binding site" evidence="7 11">
    <location>
        <position position="465"/>
    </location>
    <ligand>
        <name>[4Fe-4S] cluster</name>
        <dbReference type="ChEBI" id="CHEBI:49883"/>
    </ligand>
</feature>
<dbReference type="InterPro" id="IPR000836">
    <property type="entry name" value="PRTase_dom"/>
</dbReference>
<keyword evidence="3 7" id="KW-0328">Glycosyltransferase</keyword>
<evidence type="ECO:0000256" key="3">
    <source>
        <dbReference type="ARBA" id="ARBA00022676"/>
    </source>
</evidence>
<reference evidence="13" key="1">
    <citation type="submission" date="2020-08" db="EMBL/GenBank/DDBJ databases">
        <title>Genomic Encyclopedia of Type Strains, Phase IV (KMG-IV): sequencing the most valuable type-strain genomes for metagenomic binning, comparative biology and taxonomic classification.</title>
        <authorList>
            <person name="Goeker M."/>
        </authorList>
    </citation>
    <scope>NUCLEOTIDE SEQUENCE [LARGE SCALE GENOMIC DNA]</scope>
    <source>
        <strain evidence="13">DSM 105040</strain>
    </source>
</reference>
<feature type="binding site" evidence="7 10">
    <location>
        <position position="368"/>
    </location>
    <ligand>
        <name>Mg(2+)</name>
        <dbReference type="ChEBI" id="CHEBI:18420"/>
    </ligand>
</feature>
<protein>
    <recommendedName>
        <fullName evidence="7">Amidophosphoribosyltransferase</fullName>
        <shortName evidence="7">ATase</shortName>
        <ecNumber evidence="7">2.4.2.14</ecNumber>
    </recommendedName>
    <alternativeName>
        <fullName evidence="7">Glutamine phosphoribosylpyrophosphate amidotransferase</fullName>
        <shortName evidence="7">GPATase</shortName>
    </alternativeName>
</protein>
<dbReference type="PROSITE" id="PS51278">
    <property type="entry name" value="GATASE_TYPE_2"/>
    <property type="match status" value="1"/>
</dbReference>
<dbReference type="CDD" id="cd06223">
    <property type="entry name" value="PRTases_typeI"/>
    <property type="match status" value="1"/>
</dbReference>
<evidence type="ECO:0000256" key="7">
    <source>
        <dbReference type="HAMAP-Rule" id="MF_01931"/>
    </source>
</evidence>
<dbReference type="EC" id="2.4.2.14" evidence="7"/>
<comment type="cofactor">
    <cofactor evidence="7 11">
        <name>[4Fe-4S] cluster</name>
        <dbReference type="ChEBI" id="CHEBI:49883"/>
    </cofactor>
    <text evidence="7 11">Binds 1 [4Fe-4S] cluster per subunit.</text>
</comment>
<dbReference type="PIRSF" id="PIRSF000485">
    <property type="entry name" value="Amd_phspho_trans"/>
    <property type="match status" value="1"/>
</dbReference>
<feature type="active site" description="Nucleophile" evidence="7 9">
    <location>
        <position position="19"/>
    </location>
</feature>
<dbReference type="InterPro" id="IPR029057">
    <property type="entry name" value="PRTase-like"/>
</dbReference>
<dbReference type="Pfam" id="PF13537">
    <property type="entry name" value="GATase_7"/>
    <property type="match status" value="1"/>
</dbReference>
<sequence>MREMPPSHPFDDDKLKEECGVFGAIGLTDAANFVALGLHALQHRGQEAGGIVSHDPEVGFNSARRFGYVRDNFTKASLMDTLPGPLAIGHVRYSTAGSKGQTQIRDVQPFFGEFSMGGAAIAHNGNITNANALRKELIERGSIFQSSSDSECIIHLMARSLQRNIPERMKDALRRVEGAFSIVAMTRTKLIGVRDPLGVRPLVLGRLGDGWVLSSETCALDILGAEFIREIAPGEMVVISADKGVESFQPFERTKPRFCIFEHVYFSRPDSILGGRSVYETRHAIGVELAKEAPVDADLVCPVPDSGTPAAIGFSQQSGIPYAMGIIRNQYMGRTFIEPTEQIRNMGVRLKLNVNRALIRGKRVILVDDSVVRGTTSRKIKQMILDAGAAEVHFRIASPPTAWPCFYGVDTPERSKLLAANMSEEEMRAYLEVDSLKFISLDGLYRAVGEAKGRNSEAPQYCDACFSGEYPVAPSDMIANGFELKAAE</sequence>
<proteinExistence type="inferred from homology"/>
<feature type="binding site" evidence="7 11">
    <location>
        <position position="259"/>
    </location>
    <ligand>
        <name>[4Fe-4S] cluster</name>
        <dbReference type="ChEBI" id="CHEBI:49883"/>
    </ligand>
</feature>
<dbReference type="SUPFAM" id="SSF56235">
    <property type="entry name" value="N-terminal nucleophile aminohydrolases (Ntn hydrolases)"/>
    <property type="match status" value="1"/>
</dbReference>
<keyword evidence="4 7" id="KW-0808">Transferase</keyword>
<feature type="binding site" evidence="7 10">
    <location>
        <position position="306"/>
    </location>
    <ligand>
        <name>Mg(2+)</name>
        <dbReference type="ChEBI" id="CHEBI:18420"/>
    </ligand>
</feature>
<keyword evidence="7 11" id="KW-0408">Iron</keyword>
<dbReference type="InterPro" id="IPR035584">
    <property type="entry name" value="PurF_N"/>
</dbReference>
<dbReference type="EMBL" id="JACIEQ010000001">
    <property type="protein sequence ID" value="MBB4020356.1"/>
    <property type="molecule type" value="Genomic_DNA"/>
</dbReference>
<dbReference type="CDD" id="cd00715">
    <property type="entry name" value="GPATase_N"/>
    <property type="match status" value="1"/>
</dbReference>
<feature type="binding site" evidence="7 11">
    <location>
        <position position="462"/>
    </location>
    <ligand>
        <name>[4Fe-4S] cluster</name>
        <dbReference type="ChEBI" id="CHEBI:49883"/>
    </ligand>
</feature>
<keyword evidence="7" id="KW-0004">4Fe-4S</keyword>
<feature type="domain" description="Glutamine amidotransferase type-2" evidence="12">
    <location>
        <begin position="19"/>
        <end position="242"/>
    </location>
</feature>
<feature type="binding site" evidence="7 10">
    <location>
        <position position="369"/>
    </location>
    <ligand>
        <name>Mg(2+)</name>
        <dbReference type="ChEBI" id="CHEBI:18420"/>
    </ligand>
</feature>
<keyword evidence="7 10" id="KW-0460">Magnesium</keyword>
<keyword evidence="6 7" id="KW-0315">Glutamine amidotransferase</keyword>
<evidence type="ECO:0000256" key="9">
    <source>
        <dbReference type="PIRSR" id="PIRSR000485-1"/>
    </source>
</evidence>
<dbReference type="SUPFAM" id="SSF53271">
    <property type="entry name" value="PRTase-like"/>
    <property type="match status" value="1"/>
</dbReference>
<evidence type="ECO:0000256" key="1">
    <source>
        <dbReference type="ARBA" id="ARBA00005209"/>
    </source>
</evidence>
<name>A0A840CC08_9RHOB</name>
<dbReference type="InterPro" id="IPR017932">
    <property type="entry name" value="GATase_2_dom"/>
</dbReference>
<dbReference type="InterPro" id="IPR005854">
    <property type="entry name" value="PurF"/>
</dbReference>
<accession>A0A840CC08</accession>
<evidence type="ECO:0000256" key="10">
    <source>
        <dbReference type="PIRSR" id="PIRSR000485-2"/>
    </source>
</evidence>
<keyword evidence="14" id="KW-1185">Reference proteome</keyword>
<dbReference type="PANTHER" id="PTHR11907">
    <property type="entry name" value="AMIDOPHOSPHORIBOSYLTRANSFERASE"/>
    <property type="match status" value="1"/>
</dbReference>
<comment type="caution">
    <text evidence="13">The sequence shown here is derived from an EMBL/GenBank/DDBJ whole genome shotgun (WGS) entry which is preliminary data.</text>
</comment>
<dbReference type="GO" id="GO:0009113">
    <property type="term" value="P:purine nucleobase biosynthetic process"/>
    <property type="evidence" value="ECO:0007669"/>
    <property type="project" value="UniProtKB-UniRule"/>
</dbReference>
<dbReference type="GO" id="GO:0000287">
    <property type="term" value="F:magnesium ion binding"/>
    <property type="evidence" value="ECO:0007669"/>
    <property type="project" value="UniProtKB-UniRule"/>
</dbReference>
<dbReference type="NCBIfam" id="TIGR01134">
    <property type="entry name" value="purF"/>
    <property type="match status" value="1"/>
</dbReference>